<proteinExistence type="predicted"/>
<keyword evidence="2" id="KW-1185">Reference proteome</keyword>
<reference evidence="2" key="1">
    <citation type="submission" date="2016-06" db="EMBL/GenBank/DDBJ databases">
        <title>Parallel loss of symbiosis genes in relatives of nitrogen-fixing non-legume Parasponia.</title>
        <authorList>
            <person name="Van Velzen R."/>
            <person name="Holmer R."/>
            <person name="Bu F."/>
            <person name="Rutten L."/>
            <person name="Van Zeijl A."/>
            <person name="Liu W."/>
            <person name="Santuari L."/>
            <person name="Cao Q."/>
            <person name="Sharma T."/>
            <person name="Shen D."/>
            <person name="Roswanjaya Y."/>
            <person name="Wardhani T."/>
            <person name="Kalhor M.S."/>
            <person name="Jansen J."/>
            <person name="Van den Hoogen J."/>
            <person name="Gungor B."/>
            <person name="Hartog M."/>
            <person name="Hontelez J."/>
            <person name="Verver J."/>
            <person name="Yang W.-C."/>
            <person name="Schijlen E."/>
            <person name="Repin R."/>
            <person name="Schilthuizen M."/>
            <person name="Schranz E."/>
            <person name="Heidstra R."/>
            <person name="Miyata K."/>
            <person name="Fedorova E."/>
            <person name="Kohlen W."/>
            <person name="Bisseling T."/>
            <person name="Smit S."/>
            <person name="Geurts R."/>
        </authorList>
    </citation>
    <scope>NUCLEOTIDE SEQUENCE [LARGE SCALE GENOMIC DNA]</scope>
    <source>
        <strain evidence="2">cv. WU1-14</strain>
    </source>
</reference>
<protein>
    <submittedName>
        <fullName evidence="1">Uncharacterized protein</fullName>
    </submittedName>
</protein>
<accession>A0A2P5AK97</accession>
<gene>
    <name evidence="1" type="ORF">PanWU01x14_324240</name>
</gene>
<sequence length="29" mass="3185">MQGEVCIPMRSNKLMLDGASHADPLHGLY</sequence>
<organism evidence="1 2">
    <name type="scientific">Parasponia andersonii</name>
    <name type="common">Sponia andersonii</name>
    <dbReference type="NCBI Taxonomy" id="3476"/>
    <lineage>
        <taxon>Eukaryota</taxon>
        <taxon>Viridiplantae</taxon>
        <taxon>Streptophyta</taxon>
        <taxon>Embryophyta</taxon>
        <taxon>Tracheophyta</taxon>
        <taxon>Spermatophyta</taxon>
        <taxon>Magnoliopsida</taxon>
        <taxon>eudicotyledons</taxon>
        <taxon>Gunneridae</taxon>
        <taxon>Pentapetalae</taxon>
        <taxon>rosids</taxon>
        <taxon>fabids</taxon>
        <taxon>Rosales</taxon>
        <taxon>Cannabaceae</taxon>
        <taxon>Parasponia</taxon>
    </lineage>
</organism>
<evidence type="ECO:0000313" key="1">
    <source>
        <dbReference type="EMBL" id="PON36976.1"/>
    </source>
</evidence>
<comment type="caution">
    <text evidence="1">The sequence shown here is derived from an EMBL/GenBank/DDBJ whole genome shotgun (WGS) entry which is preliminary data.</text>
</comment>
<name>A0A2P5AK97_PARAD</name>
<dbReference type="Proteomes" id="UP000237105">
    <property type="component" value="Unassembled WGS sequence"/>
</dbReference>
<dbReference type="EMBL" id="JXTB01000547">
    <property type="protein sequence ID" value="PON36976.1"/>
    <property type="molecule type" value="Genomic_DNA"/>
</dbReference>
<dbReference type="AlphaFoldDB" id="A0A2P5AK97"/>
<evidence type="ECO:0000313" key="2">
    <source>
        <dbReference type="Proteomes" id="UP000237105"/>
    </source>
</evidence>